<dbReference type="EMBL" id="KE346362">
    <property type="protein sequence ID" value="KJE91131.1"/>
    <property type="molecule type" value="Genomic_DNA"/>
</dbReference>
<dbReference type="eggNOG" id="ENOG502STD4">
    <property type="taxonomic scope" value="Eukaryota"/>
</dbReference>
<accession>A0A0D2U7S5</accession>
<proteinExistence type="predicted"/>
<protein>
    <recommendedName>
        <fullName evidence="3">ATPase AAA-type core domain-containing protein</fullName>
    </recommendedName>
</protein>
<evidence type="ECO:0008006" key="3">
    <source>
        <dbReference type="Google" id="ProtNLM"/>
    </source>
</evidence>
<dbReference type="AlphaFoldDB" id="A0A0D2U7S5"/>
<dbReference type="InParanoid" id="A0A0D2U7S5"/>
<reference evidence="2" key="1">
    <citation type="submission" date="2011-02" db="EMBL/GenBank/DDBJ databases">
        <title>The Genome Sequence of Capsaspora owczarzaki ATCC 30864.</title>
        <authorList>
            <person name="Russ C."/>
            <person name="Cuomo C."/>
            <person name="Burger G."/>
            <person name="Gray M.W."/>
            <person name="Holland P.W.H."/>
            <person name="King N."/>
            <person name="Lang F.B.F."/>
            <person name="Roger A.J."/>
            <person name="Ruiz-Trillo I."/>
            <person name="Young S.K."/>
            <person name="Zeng Q."/>
            <person name="Gargeya S."/>
            <person name="Alvarado L."/>
            <person name="Berlin A."/>
            <person name="Chapman S.B."/>
            <person name="Chen Z."/>
            <person name="Freedman E."/>
            <person name="Gellesch M."/>
            <person name="Goldberg J."/>
            <person name="Griggs A."/>
            <person name="Gujja S."/>
            <person name="Heilman E."/>
            <person name="Heiman D."/>
            <person name="Howarth C."/>
            <person name="Mehta T."/>
            <person name="Neiman D."/>
            <person name="Pearson M."/>
            <person name="Roberts A."/>
            <person name="Saif S."/>
            <person name="Shea T."/>
            <person name="Shenoy N."/>
            <person name="Sisk P."/>
            <person name="Stolte C."/>
            <person name="Sykes S."/>
            <person name="White J."/>
            <person name="Yandava C."/>
            <person name="Haas B."/>
            <person name="Nusbaum C."/>
            <person name="Birren B."/>
        </authorList>
    </citation>
    <scope>NUCLEOTIDE SEQUENCE</scope>
    <source>
        <strain evidence="2">ATCC 30864</strain>
    </source>
</reference>
<evidence type="ECO:0000313" key="1">
    <source>
        <dbReference type="EMBL" id="KJE91131.1"/>
    </source>
</evidence>
<name>A0A0D2U7S5_CAPO3</name>
<organism evidence="1 2">
    <name type="scientific">Capsaspora owczarzaki (strain ATCC 30864)</name>
    <dbReference type="NCBI Taxonomy" id="595528"/>
    <lineage>
        <taxon>Eukaryota</taxon>
        <taxon>Filasterea</taxon>
        <taxon>Capsaspora</taxon>
    </lineage>
</organism>
<dbReference type="Proteomes" id="UP000008743">
    <property type="component" value="Unassembled WGS sequence"/>
</dbReference>
<gene>
    <name evidence="1" type="ORF">CAOG_009529</name>
</gene>
<dbReference type="PhylomeDB" id="A0A0D2U7S5"/>
<keyword evidence="2" id="KW-1185">Reference proteome</keyword>
<sequence>MAHSLLGAPDEVLRQCDNRCAHNVLLDQLWDLNLRVLLIIDELDEGYRHASDAPFRSTLAGLQALGNSTSGRVAVVLCGSSSSLPDLICGRRKDGFRDGWPNLNSTKFSLVRIPSPSPLDESLVASILSQTKLCPSTLVNQRHLLYLAGTNIRSLHVHLSDAKHPMPEVDLEQLEDGPHQYHKCARPLLTAILDKLIDKNKELLEELVDMKVLKAIPSQIQSVDWPSRFLPVDEIEIDALWKKLQDHLKVASDLQAPLPRTLRHLLDEGVLIEVEGDYFPYSLAGLLASML</sequence>
<evidence type="ECO:0000313" key="2">
    <source>
        <dbReference type="Proteomes" id="UP000008743"/>
    </source>
</evidence>